<accession>A0AAE1DR12</accession>
<protein>
    <submittedName>
        <fullName evidence="2">Uncharacterized protein</fullName>
    </submittedName>
</protein>
<evidence type="ECO:0000256" key="1">
    <source>
        <dbReference type="SAM" id="MobiDB-lite"/>
    </source>
</evidence>
<proteinExistence type="predicted"/>
<name>A0AAE1DR12_9GAST</name>
<reference evidence="2" key="1">
    <citation type="journal article" date="2023" name="G3 (Bethesda)">
        <title>A reference genome for the long-term kleptoplast-retaining sea slug Elysia crispata morphotype clarki.</title>
        <authorList>
            <person name="Eastman K.E."/>
            <person name="Pendleton A.L."/>
            <person name="Shaikh M.A."/>
            <person name="Suttiyut T."/>
            <person name="Ogas R."/>
            <person name="Tomko P."/>
            <person name="Gavelis G."/>
            <person name="Widhalm J.R."/>
            <person name="Wisecaver J.H."/>
        </authorList>
    </citation>
    <scope>NUCLEOTIDE SEQUENCE</scope>
    <source>
        <strain evidence="2">ECLA1</strain>
    </source>
</reference>
<dbReference type="AlphaFoldDB" id="A0AAE1DR12"/>
<dbReference type="EMBL" id="JAWDGP010002798">
    <property type="protein sequence ID" value="KAK3779896.1"/>
    <property type="molecule type" value="Genomic_DNA"/>
</dbReference>
<feature type="region of interest" description="Disordered" evidence="1">
    <location>
        <begin position="33"/>
        <end position="81"/>
    </location>
</feature>
<evidence type="ECO:0000313" key="3">
    <source>
        <dbReference type="Proteomes" id="UP001283361"/>
    </source>
</evidence>
<keyword evidence="3" id="KW-1185">Reference proteome</keyword>
<dbReference type="Proteomes" id="UP001283361">
    <property type="component" value="Unassembled WGS sequence"/>
</dbReference>
<feature type="compositionally biased region" description="Polar residues" evidence="1">
    <location>
        <begin position="69"/>
        <end position="81"/>
    </location>
</feature>
<gene>
    <name evidence="2" type="ORF">RRG08_020241</name>
</gene>
<organism evidence="2 3">
    <name type="scientific">Elysia crispata</name>
    <name type="common">lettuce slug</name>
    <dbReference type="NCBI Taxonomy" id="231223"/>
    <lineage>
        <taxon>Eukaryota</taxon>
        <taxon>Metazoa</taxon>
        <taxon>Spiralia</taxon>
        <taxon>Lophotrochozoa</taxon>
        <taxon>Mollusca</taxon>
        <taxon>Gastropoda</taxon>
        <taxon>Heterobranchia</taxon>
        <taxon>Euthyneura</taxon>
        <taxon>Panpulmonata</taxon>
        <taxon>Sacoglossa</taxon>
        <taxon>Placobranchoidea</taxon>
        <taxon>Plakobranchidae</taxon>
        <taxon>Elysia</taxon>
    </lineage>
</organism>
<evidence type="ECO:0000313" key="2">
    <source>
        <dbReference type="EMBL" id="KAK3779896.1"/>
    </source>
</evidence>
<comment type="caution">
    <text evidence="2">The sequence shown here is derived from an EMBL/GenBank/DDBJ whole genome shotgun (WGS) entry which is preliminary data.</text>
</comment>
<sequence length="81" mass="9017">MVLPKSSEARHDVSKSGQIENWDQLSVAWSLRSRGHQADSPDLQDSWNLPAGLPDHTSTRTHRWPFGSPSAQLYPSSSLYG</sequence>